<feature type="signal peptide" evidence="1">
    <location>
        <begin position="1"/>
        <end position="19"/>
    </location>
</feature>
<reference evidence="2" key="1">
    <citation type="journal article" date="2020" name="Fungal Divers.">
        <title>Resolving the Mortierellaceae phylogeny through synthesis of multi-gene phylogenetics and phylogenomics.</title>
        <authorList>
            <person name="Vandepol N."/>
            <person name="Liber J."/>
            <person name="Desiro A."/>
            <person name="Na H."/>
            <person name="Kennedy M."/>
            <person name="Barry K."/>
            <person name="Grigoriev I.V."/>
            <person name="Miller A.N."/>
            <person name="O'Donnell K."/>
            <person name="Stajich J.E."/>
            <person name="Bonito G."/>
        </authorList>
    </citation>
    <scope>NUCLEOTIDE SEQUENCE</scope>
    <source>
        <strain evidence="2">NVP1</strain>
    </source>
</reference>
<dbReference type="Proteomes" id="UP000696485">
    <property type="component" value="Unassembled WGS sequence"/>
</dbReference>
<evidence type="ECO:0000256" key="1">
    <source>
        <dbReference type="SAM" id="SignalP"/>
    </source>
</evidence>
<keyword evidence="3" id="KW-1185">Reference proteome</keyword>
<evidence type="ECO:0000313" key="3">
    <source>
        <dbReference type="Proteomes" id="UP000696485"/>
    </source>
</evidence>
<comment type="caution">
    <text evidence="2">The sequence shown here is derived from an EMBL/GenBank/DDBJ whole genome shotgun (WGS) entry which is preliminary data.</text>
</comment>
<proteinExistence type="predicted"/>
<sequence length="203" mass="22861">MVRLALTFLPVAIFALVSAAPFYSQQPFKEIDFDSRCLPGSSIVENQAFRLLSYELDTYVSRKLGGKHLVGGVTGDKTLQQLQFCVVSADMECEIVFPPNCVRENVDYRFRVSGSIMGYLKIDGNNVRIVREYDDASLLSLSNEDGHGTRIAYKYGNGHRYVLATSDFGEVGRPILLELPQKYRQQQRFDIVESTNAKQKAEC</sequence>
<dbReference type="EMBL" id="JAAAUY010001112">
    <property type="protein sequence ID" value="KAF9324310.1"/>
    <property type="molecule type" value="Genomic_DNA"/>
</dbReference>
<keyword evidence="1" id="KW-0732">Signal</keyword>
<dbReference type="AlphaFoldDB" id="A0A9P5SBM4"/>
<accession>A0A9P5SBM4</accession>
<organism evidence="2 3">
    <name type="scientific">Podila minutissima</name>
    <dbReference type="NCBI Taxonomy" id="64525"/>
    <lineage>
        <taxon>Eukaryota</taxon>
        <taxon>Fungi</taxon>
        <taxon>Fungi incertae sedis</taxon>
        <taxon>Mucoromycota</taxon>
        <taxon>Mortierellomycotina</taxon>
        <taxon>Mortierellomycetes</taxon>
        <taxon>Mortierellales</taxon>
        <taxon>Mortierellaceae</taxon>
        <taxon>Podila</taxon>
    </lineage>
</organism>
<evidence type="ECO:0000313" key="2">
    <source>
        <dbReference type="EMBL" id="KAF9324310.1"/>
    </source>
</evidence>
<name>A0A9P5SBM4_9FUNG</name>
<feature type="chain" id="PRO_5040397415" evidence="1">
    <location>
        <begin position="20"/>
        <end position="203"/>
    </location>
</feature>
<protein>
    <submittedName>
        <fullName evidence="2">Uncharacterized protein</fullName>
    </submittedName>
</protein>
<gene>
    <name evidence="2" type="ORF">BG006_000676</name>
</gene>